<evidence type="ECO:0000313" key="3">
    <source>
        <dbReference type="EMBL" id="AHY47984.1"/>
    </source>
</evidence>
<reference evidence="3 5" key="1">
    <citation type="submission" date="2014-03" db="EMBL/GenBank/DDBJ databases">
        <title>Complete genome sequence of the Radio-Resistant Rubrobacter radiotolerans RSPS-4.</title>
        <authorList>
            <person name="Egas C.C."/>
            <person name="Barroso C.C."/>
            <person name="Froufe H.J.C."/>
            <person name="Pacheco J.J."/>
            <person name="Albuquerque L.L."/>
            <person name="da Costa M.M.S."/>
        </authorList>
    </citation>
    <scope>NUCLEOTIDE SEQUENCE [LARGE SCALE GENOMIC DNA]</scope>
    <source>
        <strain evidence="3 5">RSPS-4</strain>
    </source>
</reference>
<dbReference type="eggNOG" id="COG0510">
    <property type="taxonomic scope" value="Bacteria"/>
</dbReference>
<gene>
    <name evidence="3" type="ORF">RradSPS_2701</name>
    <name evidence="4" type="ORF">SIL72_01140</name>
</gene>
<dbReference type="Proteomes" id="UP000025229">
    <property type="component" value="Chromosome"/>
</dbReference>
<dbReference type="STRING" id="42256.RradSPS_2701"/>
<dbReference type="EMBL" id="CP007514">
    <property type="protein sequence ID" value="AHY47984.1"/>
    <property type="molecule type" value="Genomic_DNA"/>
</dbReference>
<dbReference type="InterPro" id="IPR002575">
    <property type="entry name" value="Aminoglycoside_PTrfase"/>
</dbReference>
<proteinExistence type="predicted"/>
<evidence type="ECO:0000313" key="5">
    <source>
        <dbReference type="Proteomes" id="UP000025229"/>
    </source>
</evidence>
<reference evidence="4" key="2">
    <citation type="submission" date="2023-11" db="EMBL/GenBank/DDBJ databases">
        <title>MicrobeMod: A computational toolkit for identifying prokaryotic methylation and restriction-modification with nanopore sequencing.</title>
        <authorList>
            <person name="Crits-Christoph A."/>
            <person name="Kang S.C."/>
            <person name="Lee H."/>
            <person name="Ostrov N."/>
        </authorList>
    </citation>
    <scope>NUCLEOTIDE SEQUENCE</scope>
    <source>
        <strain evidence="4">ATCC 51242</strain>
    </source>
</reference>
<protein>
    <submittedName>
        <fullName evidence="4">Aminoglycoside phosphotransferase family protein</fullName>
        <ecNumber evidence="4">2.7.1.-</ecNumber>
    </submittedName>
    <submittedName>
        <fullName evidence="3">Phosphotransferase enzyme family</fullName>
    </submittedName>
</protein>
<dbReference type="SUPFAM" id="SSF56112">
    <property type="entry name" value="Protein kinase-like (PK-like)"/>
    <property type="match status" value="1"/>
</dbReference>
<accession>A0A023X7E7</accession>
<dbReference type="Gene3D" id="3.90.1200.10">
    <property type="match status" value="1"/>
</dbReference>
<dbReference type="InterPro" id="IPR011009">
    <property type="entry name" value="Kinase-like_dom_sf"/>
</dbReference>
<dbReference type="PATRIC" id="fig|42256.3.peg.2753"/>
<evidence type="ECO:0000259" key="2">
    <source>
        <dbReference type="Pfam" id="PF01636"/>
    </source>
</evidence>
<dbReference type="RefSeq" id="WP_038683312.1">
    <property type="nucleotide sequence ID" value="NZ_CP007514.1"/>
</dbReference>
<keyword evidence="5" id="KW-1185">Reference proteome</keyword>
<dbReference type="AlphaFoldDB" id="A0A023X7E7"/>
<sequence>MSEPHCPDRNVPEDPGLPALSRALDPKSAAEALQDSLGSVVIEKARLLRHRPGRRALVEYRVLTGSGDRRVLLGKLRAKGLDTKSYRVQKALREQGVAVPGVLGTVPELGMWLQERLPGKPVTAGLPGPDGPRLCAASAELLRALHDSDVEPLRAPHTLRDEVRILRERLPLVSRARPELERRVQRILHASEGLAREMELSRGEARTTGIHRDFYPDQVLQRGGRMFLLDLDLFCRGDPALDAGNFLAHVTEQALRDLGDPKALALCEEAFVERFVELSGESLRRAVHDYATLTLVRHVHISHRIPERKPFTEVILSLCEERLLARENRQ</sequence>
<dbReference type="EMBL" id="JAWXXX010000001">
    <property type="protein sequence ID" value="MDX5892623.1"/>
    <property type="molecule type" value="Genomic_DNA"/>
</dbReference>
<dbReference type="Proteomes" id="UP001281130">
    <property type="component" value="Unassembled WGS sequence"/>
</dbReference>
<dbReference type="GO" id="GO:0016740">
    <property type="term" value="F:transferase activity"/>
    <property type="evidence" value="ECO:0007669"/>
    <property type="project" value="UniProtKB-KW"/>
</dbReference>
<dbReference type="OrthoDB" id="7842280at2"/>
<evidence type="ECO:0000313" key="4">
    <source>
        <dbReference type="EMBL" id="MDX5892623.1"/>
    </source>
</evidence>
<organism evidence="3 5">
    <name type="scientific">Rubrobacter radiotolerans</name>
    <name type="common">Arthrobacter radiotolerans</name>
    <dbReference type="NCBI Taxonomy" id="42256"/>
    <lineage>
        <taxon>Bacteria</taxon>
        <taxon>Bacillati</taxon>
        <taxon>Actinomycetota</taxon>
        <taxon>Rubrobacteria</taxon>
        <taxon>Rubrobacterales</taxon>
        <taxon>Rubrobacteraceae</taxon>
        <taxon>Rubrobacter</taxon>
    </lineage>
</organism>
<dbReference type="EC" id="2.7.1.-" evidence="4"/>
<feature type="domain" description="Aminoglycoside phosphotransferase" evidence="2">
    <location>
        <begin position="86"/>
        <end position="260"/>
    </location>
</feature>
<feature type="compositionally biased region" description="Basic and acidic residues" evidence="1">
    <location>
        <begin position="1"/>
        <end position="12"/>
    </location>
</feature>
<evidence type="ECO:0000256" key="1">
    <source>
        <dbReference type="SAM" id="MobiDB-lite"/>
    </source>
</evidence>
<keyword evidence="3" id="KW-0808">Transferase</keyword>
<dbReference type="Pfam" id="PF01636">
    <property type="entry name" value="APH"/>
    <property type="match status" value="1"/>
</dbReference>
<name>A0A023X7E7_RUBRA</name>
<dbReference type="KEGG" id="rrd:RradSPS_2701"/>
<feature type="region of interest" description="Disordered" evidence="1">
    <location>
        <begin position="1"/>
        <end position="20"/>
    </location>
</feature>
<dbReference type="HOGENOM" id="CLU_831304_0_0_11"/>